<keyword evidence="2" id="KW-0677">Repeat</keyword>
<dbReference type="Gene3D" id="2.40.30.20">
    <property type="match status" value="2"/>
</dbReference>
<accession>A0A381PEI1</accession>
<evidence type="ECO:0000256" key="1">
    <source>
        <dbReference type="ARBA" id="ARBA00022679"/>
    </source>
</evidence>
<sequence length="204" mass="22283">MFTGIVQAKGQVVTKRLSPEGEKLEIAVPKGFNKDLREGASVSVNGVCLTVTEYSKERISFDVIQETLRTTNLGDLNKTTEVNIERSLKFGDEVGGHLLSGHVSCACNASLNRGEGEVEILVEKPLGWEDHIIPKGYVALNGVSLTVGKVTDDNFSVFLIPETIKSTNLLSIEEGAKLNLEVDQSAMALYEKEMKTLKKTRGEE</sequence>
<dbReference type="PANTHER" id="PTHR21098:SF0">
    <property type="entry name" value="RIBOFLAVIN SYNTHASE"/>
    <property type="match status" value="1"/>
</dbReference>
<dbReference type="PANTHER" id="PTHR21098">
    <property type="entry name" value="RIBOFLAVIN SYNTHASE ALPHA CHAIN"/>
    <property type="match status" value="1"/>
</dbReference>
<protein>
    <recommendedName>
        <fullName evidence="3">Lumazine-binding domain-containing protein</fullName>
    </recommendedName>
</protein>
<dbReference type="EMBL" id="UINC01000949">
    <property type="protein sequence ID" value="SUZ65034.1"/>
    <property type="molecule type" value="Genomic_DNA"/>
</dbReference>
<dbReference type="Pfam" id="PF00677">
    <property type="entry name" value="Lum_binding"/>
    <property type="match status" value="2"/>
</dbReference>
<dbReference type="InterPro" id="IPR017938">
    <property type="entry name" value="Riboflavin_synthase-like_b-brl"/>
</dbReference>
<dbReference type="NCBIfam" id="TIGR00187">
    <property type="entry name" value="ribE"/>
    <property type="match status" value="1"/>
</dbReference>
<organism evidence="4">
    <name type="scientific">marine metagenome</name>
    <dbReference type="NCBI Taxonomy" id="408172"/>
    <lineage>
        <taxon>unclassified sequences</taxon>
        <taxon>metagenomes</taxon>
        <taxon>ecological metagenomes</taxon>
    </lineage>
</organism>
<dbReference type="InterPro" id="IPR001783">
    <property type="entry name" value="Lumazine-bd"/>
</dbReference>
<proteinExistence type="predicted"/>
<keyword evidence="1" id="KW-0808">Transferase</keyword>
<dbReference type="PIRSF" id="PIRSF000498">
    <property type="entry name" value="Riboflavin_syn_A"/>
    <property type="match status" value="1"/>
</dbReference>
<reference evidence="4" key="1">
    <citation type="submission" date="2018-05" db="EMBL/GenBank/DDBJ databases">
        <authorList>
            <person name="Lanie J.A."/>
            <person name="Ng W.-L."/>
            <person name="Kazmierczak K.M."/>
            <person name="Andrzejewski T.M."/>
            <person name="Davidsen T.M."/>
            <person name="Wayne K.J."/>
            <person name="Tettelin H."/>
            <person name="Glass J.I."/>
            <person name="Rusch D."/>
            <person name="Podicherti R."/>
            <person name="Tsui H.-C.T."/>
            <person name="Winkler M.E."/>
        </authorList>
    </citation>
    <scope>NUCLEOTIDE SEQUENCE</scope>
</reference>
<gene>
    <name evidence="4" type="ORF">METZ01_LOCUS17888</name>
</gene>
<dbReference type="InterPro" id="IPR023366">
    <property type="entry name" value="ATP_synth_asu-like_sf"/>
</dbReference>
<dbReference type="NCBIfam" id="NF006767">
    <property type="entry name" value="PRK09289.1"/>
    <property type="match status" value="1"/>
</dbReference>
<dbReference type="AlphaFoldDB" id="A0A381PEI1"/>
<dbReference type="SUPFAM" id="SSF63380">
    <property type="entry name" value="Riboflavin synthase domain-like"/>
    <property type="match status" value="2"/>
</dbReference>
<dbReference type="CDD" id="cd00402">
    <property type="entry name" value="Riboflavin_synthase_like"/>
    <property type="match status" value="1"/>
</dbReference>
<evidence type="ECO:0000256" key="2">
    <source>
        <dbReference type="ARBA" id="ARBA00022737"/>
    </source>
</evidence>
<feature type="domain" description="Lumazine-binding" evidence="3">
    <location>
        <begin position="98"/>
        <end position="193"/>
    </location>
</feature>
<evidence type="ECO:0000259" key="3">
    <source>
        <dbReference type="PROSITE" id="PS51177"/>
    </source>
</evidence>
<dbReference type="GO" id="GO:0009231">
    <property type="term" value="P:riboflavin biosynthetic process"/>
    <property type="evidence" value="ECO:0007669"/>
    <property type="project" value="TreeGrafter"/>
</dbReference>
<feature type="domain" description="Lumazine-binding" evidence="3">
    <location>
        <begin position="1"/>
        <end position="97"/>
    </location>
</feature>
<dbReference type="InterPro" id="IPR026017">
    <property type="entry name" value="Lumazine-bd_dom"/>
</dbReference>
<dbReference type="FunFam" id="2.40.30.20:FF:000003">
    <property type="entry name" value="Riboflavin synthase, alpha subunit"/>
    <property type="match status" value="1"/>
</dbReference>
<dbReference type="GO" id="GO:0004746">
    <property type="term" value="F:riboflavin synthase activity"/>
    <property type="evidence" value="ECO:0007669"/>
    <property type="project" value="TreeGrafter"/>
</dbReference>
<evidence type="ECO:0000313" key="4">
    <source>
        <dbReference type="EMBL" id="SUZ65034.1"/>
    </source>
</evidence>
<dbReference type="NCBIfam" id="NF009566">
    <property type="entry name" value="PRK13020.1"/>
    <property type="match status" value="1"/>
</dbReference>
<dbReference type="PROSITE" id="PS51177">
    <property type="entry name" value="LUMAZINE_BIND"/>
    <property type="match status" value="2"/>
</dbReference>
<name>A0A381PEI1_9ZZZZ</name>